<accession>A0A024WCS9</accession>
<protein>
    <submittedName>
        <fullName evidence="1">Uncharacterized protein</fullName>
    </submittedName>
</protein>
<dbReference type="AlphaFoldDB" id="A0A024WCS9"/>
<proteinExistence type="predicted"/>
<dbReference type="Proteomes" id="UP000030708">
    <property type="component" value="Unassembled WGS sequence"/>
</dbReference>
<organism evidence="1 2">
    <name type="scientific">Plasmodium falciparum Tanzania</name>
    <name type="common">2000708</name>
    <dbReference type="NCBI Taxonomy" id="1036725"/>
    <lineage>
        <taxon>Eukaryota</taxon>
        <taxon>Sar</taxon>
        <taxon>Alveolata</taxon>
        <taxon>Apicomplexa</taxon>
        <taxon>Aconoidasida</taxon>
        <taxon>Haemosporida</taxon>
        <taxon>Plasmodiidae</taxon>
        <taxon>Plasmodium</taxon>
        <taxon>Plasmodium (Laverania)</taxon>
    </lineage>
</organism>
<sequence>MCLLYIYFYIKPVCNIINRILCIKSYIDLLLCYCNYKNLEMSKKPTNIYLRTIILLIRNIHYLSIEYRI</sequence>
<reference evidence="1 2" key="2">
    <citation type="submission" date="2013-02" db="EMBL/GenBank/DDBJ databases">
        <title>The Genome Sequence of Plasmodium falciparum Tanzania (2000708).</title>
        <authorList>
            <consortium name="The Broad Institute Genome Sequencing Platform"/>
            <consortium name="The Broad Institute Genome Sequencing Center for Infectious Disease"/>
            <person name="Neafsey D."/>
            <person name="Cheeseman I."/>
            <person name="Volkman S."/>
            <person name="Adams J."/>
            <person name="Walker B."/>
            <person name="Young S.K."/>
            <person name="Zeng Q."/>
            <person name="Gargeya S."/>
            <person name="Fitzgerald M."/>
            <person name="Haas B."/>
            <person name="Abouelleil A."/>
            <person name="Alvarado L."/>
            <person name="Arachchi H.M."/>
            <person name="Berlin A.M."/>
            <person name="Chapman S.B."/>
            <person name="Dewar J."/>
            <person name="Goldberg J."/>
            <person name="Griggs A."/>
            <person name="Gujja S."/>
            <person name="Hansen M."/>
            <person name="Howarth C."/>
            <person name="Imamovic A."/>
            <person name="Larimer J."/>
            <person name="McCowan C."/>
            <person name="Murphy C."/>
            <person name="Neiman D."/>
            <person name="Pearson M."/>
            <person name="Priest M."/>
            <person name="Roberts A."/>
            <person name="Saif S."/>
            <person name="Shea T."/>
            <person name="Sisk P."/>
            <person name="Sykes S."/>
            <person name="Wortman J."/>
            <person name="Nusbaum C."/>
            <person name="Birren B."/>
        </authorList>
    </citation>
    <scope>NUCLEOTIDE SEQUENCE [LARGE SCALE GENOMIC DNA]</scope>
    <source>
        <strain evidence="2">Tanzania (2000708)</strain>
    </source>
</reference>
<dbReference type="EMBL" id="KI926316">
    <property type="protein sequence ID" value="ETW38195.1"/>
    <property type="molecule type" value="Genomic_DNA"/>
</dbReference>
<gene>
    <name evidence="1" type="ORF">PFTANZ_01105</name>
</gene>
<name>A0A024WCS9_PLAFA</name>
<evidence type="ECO:0000313" key="2">
    <source>
        <dbReference type="Proteomes" id="UP000030708"/>
    </source>
</evidence>
<reference evidence="1 2" key="1">
    <citation type="submission" date="2013-02" db="EMBL/GenBank/DDBJ databases">
        <title>The Genome Annotation of Plasmodium falciparum Tanzania (2000708).</title>
        <authorList>
            <consortium name="The Broad Institute Genome Sequencing Platform"/>
            <consortium name="The Broad Institute Genome Sequencing Center for Infectious Disease"/>
            <person name="Neafsey D."/>
            <person name="Hoffman S."/>
            <person name="Volkman S."/>
            <person name="Rosenthal P."/>
            <person name="Walker B."/>
            <person name="Young S.K."/>
            <person name="Zeng Q."/>
            <person name="Gargeya S."/>
            <person name="Fitzgerald M."/>
            <person name="Haas B."/>
            <person name="Abouelleil A."/>
            <person name="Allen A.W."/>
            <person name="Alvarado L."/>
            <person name="Arachchi H.M."/>
            <person name="Berlin A.M."/>
            <person name="Chapman S.B."/>
            <person name="Gainer-Dewar J."/>
            <person name="Goldberg J."/>
            <person name="Griggs A."/>
            <person name="Gujja S."/>
            <person name="Hansen M."/>
            <person name="Howarth C."/>
            <person name="Imamovic A."/>
            <person name="Ireland A."/>
            <person name="Larimer J."/>
            <person name="McCowan C."/>
            <person name="Murphy C."/>
            <person name="Pearson M."/>
            <person name="Poon T.W."/>
            <person name="Priest M."/>
            <person name="Roberts A."/>
            <person name="Saif S."/>
            <person name="Shea T."/>
            <person name="Sisk P."/>
            <person name="Sykes S."/>
            <person name="Wortman J."/>
            <person name="Nusbaum C."/>
            <person name="Birren B."/>
        </authorList>
    </citation>
    <scope>NUCLEOTIDE SEQUENCE [LARGE SCALE GENOMIC DNA]</scope>
    <source>
        <strain evidence="2">Tanzania (2000708)</strain>
    </source>
</reference>
<evidence type="ECO:0000313" key="1">
    <source>
        <dbReference type="EMBL" id="ETW38195.1"/>
    </source>
</evidence>